<keyword evidence="3" id="KW-1185">Reference proteome</keyword>
<feature type="compositionally biased region" description="Pro residues" evidence="1">
    <location>
        <begin position="175"/>
        <end position="197"/>
    </location>
</feature>
<comment type="caution">
    <text evidence="2">The sequence shown here is derived from an EMBL/GenBank/DDBJ whole genome shotgun (WGS) entry which is preliminary data.</text>
</comment>
<organism evidence="2 3">
    <name type="scientific">Paenibacillus rhizoplanae</name>
    <dbReference type="NCBI Taxonomy" id="1917181"/>
    <lineage>
        <taxon>Bacteria</taxon>
        <taxon>Bacillati</taxon>
        <taxon>Bacillota</taxon>
        <taxon>Bacilli</taxon>
        <taxon>Bacillales</taxon>
        <taxon>Paenibacillaceae</taxon>
        <taxon>Paenibacillus</taxon>
    </lineage>
</organism>
<evidence type="ECO:0000313" key="3">
    <source>
        <dbReference type="Proteomes" id="UP001597448"/>
    </source>
</evidence>
<sequence>MKKKKLTLVLVAILVMLVSTLTVTRIYAANDYSGGFLDGKSYSEINGSATATDHSYINDNKENTSATLSMTYNSYLTVYEMKPAVHLTDYAFYYTGSHNLNLQFTYLVDGVKKYKTITVPQNVPGRIALDKALDNVVNVSIYNTSGVAKGTYLVKELNVYGVLQTEVPVETPALTPTPEPTPEPTIEPTPTVTPSPTPEQATGNRAILVVTMTNGLEKEFDLPMSEVNTFLNWYDTASGSTRYGIDKHDNNKGPFTSRKDYVIFDKILTFSVDEYSAK</sequence>
<feature type="region of interest" description="Disordered" evidence="1">
    <location>
        <begin position="171"/>
        <end position="200"/>
    </location>
</feature>
<gene>
    <name evidence="2" type="ORF">ACFSX3_19025</name>
</gene>
<evidence type="ECO:0000256" key="1">
    <source>
        <dbReference type="SAM" id="MobiDB-lite"/>
    </source>
</evidence>
<name>A0ABW5FBG5_9BACL</name>
<reference evidence="3" key="1">
    <citation type="journal article" date="2019" name="Int. J. Syst. Evol. Microbiol.">
        <title>The Global Catalogue of Microorganisms (GCM) 10K type strain sequencing project: providing services to taxonomists for standard genome sequencing and annotation.</title>
        <authorList>
            <consortium name="The Broad Institute Genomics Platform"/>
            <consortium name="The Broad Institute Genome Sequencing Center for Infectious Disease"/>
            <person name="Wu L."/>
            <person name="Ma J."/>
        </authorList>
    </citation>
    <scope>NUCLEOTIDE SEQUENCE [LARGE SCALE GENOMIC DNA]</scope>
    <source>
        <strain evidence="3">CCM 8725</strain>
    </source>
</reference>
<proteinExistence type="predicted"/>
<dbReference type="RefSeq" id="WP_379313148.1">
    <property type="nucleotide sequence ID" value="NZ_JBHUKY010000033.1"/>
</dbReference>
<accession>A0ABW5FBG5</accession>
<protein>
    <submittedName>
        <fullName evidence="2">Uncharacterized protein</fullName>
    </submittedName>
</protein>
<evidence type="ECO:0000313" key="2">
    <source>
        <dbReference type="EMBL" id="MFD2411989.1"/>
    </source>
</evidence>
<dbReference type="Proteomes" id="UP001597448">
    <property type="component" value="Unassembled WGS sequence"/>
</dbReference>
<dbReference type="EMBL" id="JBHUKY010000033">
    <property type="protein sequence ID" value="MFD2411989.1"/>
    <property type="molecule type" value="Genomic_DNA"/>
</dbReference>